<accession>A0A6M2DVB8</accession>
<feature type="signal peptide" evidence="1">
    <location>
        <begin position="1"/>
        <end position="25"/>
    </location>
</feature>
<dbReference type="EMBL" id="GIIL01006357">
    <property type="protein sequence ID" value="NOV50083.1"/>
    <property type="molecule type" value="Transcribed_RNA"/>
</dbReference>
<reference evidence="2" key="1">
    <citation type="submission" date="2020-03" db="EMBL/GenBank/DDBJ databases">
        <title>Transcriptomic Profiling of the Digestive Tract of the Rat Flea, Xenopsylla cheopis, Following Blood Feeding and Infection with Yersinia pestis.</title>
        <authorList>
            <person name="Bland D.M."/>
            <person name="Martens C.A."/>
            <person name="Virtaneva K."/>
            <person name="Kanakabandi K."/>
            <person name="Long D."/>
            <person name="Rosenke R."/>
            <person name="Saturday G.A."/>
            <person name="Hoyt F.H."/>
            <person name="Bruno D.P."/>
            <person name="Ribeiro J.M.C."/>
            <person name="Hinnebusch J."/>
        </authorList>
    </citation>
    <scope>NUCLEOTIDE SEQUENCE</scope>
</reference>
<organism evidence="2">
    <name type="scientific">Xenopsylla cheopis</name>
    <name type="common">Oriental rat flea</name>
    <name type="synonym">Pulex cheopis</name>
    <dbReference type="NCBI Taxonomy" id="163159"/>
    <lineage>
        <taxon>Eukaryota</taxon>
        <taxon>Metazoa</taxon>
        <taxon>Ecdysozoa</taxon>
        <taxon>Arthropoda</taxon>
        <taxon>Hexapoda</taxon>
        <taxon>Insecta</taxon>
        <taxon>Pterygota</taxon>
        <taxon>Neoptera</taxon>
        <taxon>Endopterygota</taxon>
        <taxon>Siphonaptera</taxon>
        <taxon>Pulicidae</taxon>
        <taxon>Xenopsyllinae</taxon>
        <taxon>Xenopsylla</taxon>
    </lineage>
</organism>
<dbReference type="AlphaFoldDB" id="A0A6M2DVB8"/>
<protein>
    <submittedName>
        <fullName evidence="2">Putative secreted protein</fullName>
    </submittedName>
</protein>
<keyword evidence="1" id="KW-0732">Signal</keyword>
<proteinExistence type="predicted"/>
<feature type="chain" id="PRO_5026760047" evidence="1">
    <location>
        <begin position="26"/>
        <end position="67"/>
    </location>
</feature>
<evidence type="ECO:0000313" key="2">
    <source>
        <dbReference type="EMBL" id="NOV50083.1"/>
    </source>
</evidence>
<evidence type="ECO:0000256" key="1">
    <source>
        <dbReference type="SAM" id="SignalP"/>
    </source>
</evidence>
<sequence length="67" mass="7489">MSITATIWSITVMTAALGSHGAVYAWPTVALHRRSNSRCHRAARLNRTKRSASDHDRLIIISTKMKI</sequence>
<name>A0A6M2DVB8_XENCH</name>